<reference evidence="2 3" key="1">
    <citation type="journal article" date="2022" name="Allergy">
        <title>Genome assembly and annotation of Periplaneta americana reveal a comprehensive cockroach allergen profile.</title>
        <authorList>
            <person name="Wang L."/>
            <person name="Xiong Q."/>
            <person name="Saelim N."/>
            <person name="Wang L."/>
            <person name="Nong W."/>
            <person name="Wan A.T."/>
            <person name="Shi M."/>
            <person name="Liu X."/>
            <person name="Cao Q."/>
            <person name="Hui J.H.L."/>
            <person name="Sookrung N."/>
            <person name="Leung T.F."/>
            <person name="Tungtrongchitr A."/>
            <person name="Tsui S.K.W."/>
        </authorList>
    </citation>
    <scope>NUCLEOTIDE SEQUENCE [LARGE SCALE GENOMIC DNA]</scope>
    <source>
        <strain evidence="2">PWHHKU_190912</strain>
    </source>
</reference>
<comment type="caution">
    <text evidence="2">The sequence shown here is derived from an EMBL/GenBank/DDBJ whole genome shotgun (WGS) entry which is preliminary data.</text>
</comment>
<protein>
    <submittedName>
        <fullName evidence="2">Uncharacterized protein</fullName>
    </submittedName>
</protein>
<evidence type="ECO:0000256" key="1">
    <source>
        <dbReference type="SAM" id="MobiDB-lite"/>
    </source>
</evidence>
<feature type="compositionally biased region" description="Basic and acidic residues" evidence="1">
    <location>
        <begin position="236"/>
        <end position="248"/>
    </location>
</feature>
<dbReference type="EMBL" id="JAJSOF020000038">
    <property type="protein sequence ID" value="KAJ4427443.1"/>
    <property type="molecule type" value="Genomic_DNA"/>
</dbReference>
<sequence>MDFSFWEFVKDVDCASKPTTIEDFTSAIDTAVHDIDFNPKLSLYRRPPETTGSLDQSPWNVAKRRWMASAMSTRGRPTRRRSFASDTDRRTAGYTLLDRKRNEEILEQLEVESVEEKISRYKFNWLDHFETWTLTLREEQRLRVFENKVLRKIFGAKWAEITGEWTSECDEGDNAGEVRPGSNTESYPAFALMELRENPEKNLNQNDAESDQEEEKELVRLLAEKKLPTEGCTGRNGEREKNPGQKKI</sequence>
<evidence type="ECO:0000313" key="2">
    <source>
        <dbReference type="EMBL" id="KAJ4427443.1"/>
    </source>
</evidence>
<proteinExistence type="predicted"/>
<dbReference type="Proteomes" id="UP001148838">
    <property type="component" value="Unassembled WGS sequence"/>
</dbReference>
<keyword evidence="3" id="KW-1185">Reference proteome</keyword>
<gene>
    <name evidence="2" type="ORF">ANN_25066</name>
</gene>
<feature type="region of interest" description="Disordered" evidence="1">
    <location>
        <begin position="196"/>
        <end position="248"/>
    </location>
</feature>
<feature type="compositionally biased region" description="Basic and acidic residues" evidence="1">
    <location>
        <begin position="217"/>
        <end position="228"/>
    </location>
</feature>
<organism evidence="2 3">
    <name type="scientific">Periplaneta americana</name>
    <name type="common">American cockroach</name>
    <name type="synonym">Blatta americana</name>
    <dbReference type="NCBI Taxonomy" id="6978"/>
    <lineage>
        <taxon>Eukaryota</taxon>
        <taxon>Metazoa</taxon>
        <taxon>Ecdysozoa</taxon>
        <taxon>Arthropoda</taxon>
        <taxon>Hexapoda</taxon>
        <taxon>Insecta</taxon>
        <taxon>Pterygota</taxon>
        <taxon>Neoptera</taxon>
        <taxon>Polyneoptera</taxon>
        <taxon>Dictyoptera</taxon>
        <taxon>Blattodea</taxon>
        <taxon>Blattoidea</taxon>
        <taxon>Blattidae</taxon>
        <taxon>Blattinae</taxon>
        <taxon>Periplaneta</taxon>
    </lineage>
</organism>
<evidence type="ECO:0000313" key="3">
    <source>
        <dbReference type="Proteomes" id="UP001148838"/>
    </source>
</evidence>
<name>A0ABQ8S0G8_PERAM</name>
<accession>A0ABQ8S0G8</accession>